<dbReference type="GO" id="GO:0005524">
    <property type="term" value="F:ATP binding"/>
    <property type="evidence" value="ECO:0007669"/>
    <property type="project" value="UniProtKB-UniRule"/>
</dbReference>
<dbReference type="OrthoDB" id="9812943at2"/>
<proteinExistence type="inferred from homology"/>
<dbReference type="InterPro" id="IPR001977">
    <property type="entry name" value="Depp_CoAkinase"/>
</dbReference>
<dbReference type="GO" id="GO:0015937">
    <property type="term" value="P:coenzyme A biosynthetic process"/>
    <property type="evidence" value="ECO:0007669"/>
    <property type="project" value="UniProtKB-UniRule"/>
</dbReference>
<feature type="binding site" evidence="5">
    <location>
        <begin position="11"/>
        <end position="16"/>
    </location>
    <ligand>
        <name>ATP</name>
        <dbReference type="ChEBI" id="CHEBI:30616"/>
    </ligand>
</feature>
<keyword evidence="5 7" id="KW-0418">Kinase</keyword>
<dbReference type="PROSITE" id="PS51219">
    <property type="entry name" value="DPCK"/>
    <property type="match status" value="1"/>
</dbReference>
<dbReference type="RefSeq" id="WP_146450556.1">
    <property type="nucleotide sequence ID" value="NZ_SJPS01000003.1"/>
</dbReference>
<reference evidence="7 8" key="1">
    <citation type="submission" date="2019-02" db="EMBL/GenBank/DDBJ databases">
        <title>Deep-cultivation of Planctomycetes and their phenomic and genomic characterization uncovers novel biology.</title>
        <authorList>
            <person name="Wiegand S."/>
            <person name="Jogler M."/>
            <person name="Boedeker C."/>
            <person name="Pinto D."/>
            <person name="Vollmers J."/>
            <person name="Rivas-Marin E."/>
            <person name="Kohn T."/>
            <person name="Peeters S.H."/>
            <person name="Heuer A."/>
            <person name="Rast P."/>
            <person name="Oberbeckmann S."/>
            <person name="Bunk B."/>
            <person name="Jeske O."/>
            <person name="Meyerdierks A."/>
            <person name="Storesund J.E."/>
            <person name="Kallscheuer N."/>
            <person name="Luecker S."/>
            <person name="Lage O.M."/>
            <person name="Pohl T."/>
            <person name="Merkel B.J."/>
            <person name="Hornburger P."/>
            <person name="Mueller R.-W."/>
            <person name="Bruemmer F."/>
            <person name="Labrenz M."/>
            <person name="Spormann A.M."/>
            <person name="Op Den Camp H."/>
            <person name="Overmann J."/>
            <person name="Amann R."/>
            <person name="Jetten M.S.M."/>
            <person name="Mascher T."/>
            <person name="Medema M.H."/>
            <person name="Devos D.P."/>
            <person name="Kaster A.-K."/>
            <person name="Ovreas L."/>
            <person name="Rohde M."/>
            <person name="Galperin M.Y."/>
            <person name="Jogler C."/>
        </authorList>
    </citation>
    <scope>NUCLEOTIDE SEQUENCE [LARGE SCALE GENOMIC DNA]</scope>
    <source>
        <strain evidence="7 8">Pla144</strain>
    </source>
</reference>
<name>A0A5C6CTZ8_9BACT</name>
<protein>
    <recommendedName>
        <fullName evidence="5 6">Dephospho-CoA kinase</fullName>
        <ecNumber evidence="5 6">2.7.1.24</ecNumber>
    </recommendedName>
    <alternativeName>
        <fullName evidence="5">Dephosphocoenzyme A kinase</fullName>
    </alternativeName>
</protein>
<dbReference type="Gene3D" id="3.40.50.300">
    <property type="entry name" value="P-loop containing nucleotide triphosphate hydrolases"/>
    <property type="match status" value="1"/>
</dbReference>
<dbReference type="GO" id="GO:0004140">
    <property type="term" value="F:dephospho-CoA kinase activity"/>
    <property type="evidence" value="ECO:0007669"/>
    <property type="project" value="UniProtKB-UniRule"/>
</dbReference>
<evidence type="ECO:0000256" key="4">
    <source>
        <dbReference type="ARBA" id="ARBA00022993"/>
    </source>
</evidence>
<comment type="similarity">
    <text evidence="1 5">Belongs to the CoaE family.</text>
</comment>
<organism evidence="7 8">
    <name type="scientific">Bythopirellula polymerisocia</name>
    <dbReference type="NCBI Taxonomy" id="2528003"/>
    <lineage>
        <taxon>Bacteria</taxon>
        <taxon>Pseudomonadati</taxon>
        <taxon>Planctomycetota</taxon>
        <taxon>Planctomycetia</taxon>
        <taxon>Pirellulales</taxon>
        <taxon>Lacipirellulaceae</taxon>
        <taxon>Bythopirellula</taxon>
    </lineage>
</organism>
<comment type="subcellular location">
    <subcellularLocation>
        <location evidence="5">Cytoplasm</location>
    </subcellularLocation>
</comment>
<keyword evidence="5" id="KW-0963">Cytoplasm</keyword>
<dbReference type="Proteomes" id="UP000318437">
    <property type="component" value="Unassembled WGS sequence"/>
</dbReference>
<dbReference type="GO" id="GO:0005737">
    <property type="term" value="C:cytoplasm"/>
    <property type="evidence" value="ECO:0007669"/>
    <property type="project" value="UniProtKB-SubCell"/>
</dbReference>
<comment type="pathway">
    <text evidence="5">Cofactor biosynthesis; coenzyme A biosynthesis; CoA from (R)-pantothenate: step 5/5.</text>
</comment>
<dbReference type="HAMAP" id="MF_00376">
    <property type="entry name" value="Dephospho_CoA_kinase"/>
    <property type="match status" value="1"/>
</dbReference>
<evidence type="ECO:0000256" key="1">
    <source>
        <dbReference type="ARBA" id="ARBA00009018"/>
    </source>
</evidence>
<dbReference type="NCBIfam" id="TIGR00152">
    <property type="entry name" value="dephospho-CoA kinase"/>
    <property type="match status" value="1"/>
</dbReference>
<keyword evidence="4 5" id="KW-0173">Coenzyme A biosynthesis</keyword>
<accession>A0A5C6CTZ8</accession>
<sequence>MLVIGLIGGIASGKSAVAKELSVLGATVLDADAAAHRVINRSSVRSALVDRWGASILDEVGQVDRRAVAKRVFSADLGRSELKFLEGLLHPLIRQEFETEIASLSQTPTPAVVIDAPLLLEAGWGELCDVLLFVDSPLADRQSRAENLRNWSPNELATREAVQLPIEEKRHQATHFVSNEGSLESLTAQVRQFWQQLPQT</sequence>
<evidence type="ECO:0000313" key="7">
    <source>
        <dbReference type="EMBL" id="TWU27335.1"/>
    </source>
</evidence>
<evidence type="ECO:0000256" key="2">
    <source>
        <dbReference type="ARBA" id="ARBA00022741"/>
    </source>
</evidence>
<comment type="function">
    <text evidence="5">Catalyzes the phosphorylation of the 3'-hydroxyl group of dephosphocoenzyme A to form coenzyme A.</text>
</comment>
<comment type="catalytic activity">
    <reaction evidence="5">
        <text>3'-dephospho-CoA + ATP = ADP + CoA + H(+)</text>
        <dbReference type="Rhea" id="RHEA:18245"/>
        <dbReference type="ChEBI" id="CHEBI:15378"/>
        <dbReference type="ChEBI" id="CHEBI:30616"/>
        <dbReference type="ChEBI" id="CHEBI:57287"/>
        <dbReference type="ChEBI" id="CHEBI:57328"/>
        <dbReference type="ChEBI" id="CHEBI:456216"/>
        <dbReference type="EC" id="2.7.1.24"/>
    </reaction>
</comment>
<dbReference type="InterPro" id="IPR027417">
    <property type="entry name" value="P-loop_NTPase"/>
</dbReference>
<gene>
    <name evidence="5 7" type="primary">coaE</name>
    <name evidence="7" type="ORF">Pla144_21070</name>
</gene>
<dbReference type="CDD" id="cd02022">
    <property type="entry name" value="DPCK"/>
    <property type="match status" value="1"/>
</dbReference>
<keyword evidence="2 5" id="KW-0547">Nucleotide-binding</keyword>
<keyword evidence="3 5" id="KW-0067">ATP-binding</keyword>
<dbReference type="UniPathway" id="UPA00241">
    <property type="reaction ID" value="UER00356"/>
</dbReference>
<evidence type="ECO:0000313" key="8">
    <source>
        <dbReference type="Proteomes" id="UP000318437"/>
    </source>
</evidence>
<dbReference type="PANTHER" id="PTHR10695:SF46">
    <property type="entry name" value="BIFUNCTIONAL COENZYME A SYNTHASE-RELATED"/>
    <property type="match status" value="1"/>
</dbReference>
<dbReference type="Pfam" id="PF01121">
    <property type="entry name" value="CoaE"/>
    <property type="match status" value="1"/>
</dbReference>
<keyword evidence="8" id="KW-1185">Reference proteome</keyword>
<dbReference type="PANTHER" id="PTHR10695">
    <property type="entry name" value="DEPHOSPHO-COA KINASE-RELATED"/>
    <property type="match status" value="1"/>
</dbReference>
<keyword evidence="5 7" id="KW-0808">Transferase</keyword>
<evidence type="ECO:0000256" key="3">
    <source>
        <dbReference type="ARBA" id="ARBA00022840"/>
    </source>
</evidence>
<dbReference type="AlphaFoldDB" id="A0A5C6CTZ8"/>
<comment type="caution">
    <text evidence="7">The sequence shown here is derived from an EMBL/GenBank/DDBJ whole genome shotgun (WGS) entry which is preliminary data.</text>
</comment>
<dbReference type="SUPFAM" id="SSF52540">
    <property type="entry name" value="P-loop containing nucleoside triphosphate hydrolases"/>
    <property type="match status" value="1"/>
</dbReference>
<evidence type="ECO:0000256" key="6">
    <source>
        <dbReference type="NCBIfam" id="TIGR00152"/>
    </source>
</evidence>
<evidence type="ECO:0000256" key="5">
    <source>
        <dbReference type="HAMAP-Rule" id="MF_00376"/>
    </source>
</evidence>
<dbReference type="EC" id="2.7.1.24" evidence="5 6"/>
<dbReference type="EMBL" id="SJPS01000003">
    <property type="protein sequence ID" value="TWU27335.1"/>
    <property type="molecule type" value="Genomic_DNA"/>
</dbReference>